<evidence type="ECO:0000313" key="2">
    <source>
        <dbReference type="Proteomes" id="UP000092460"/>
    </source>
</evidence>
<dbReference type="AlphaFoldDB" id="A0A1B0BZ31"/>
<keyword evidence="2" id="KW-1185">Reference proteome</keyword>
<reference evidence="1" key="2">
    <citation type="submission" date="2020-05" db="UniProtKB">
        <authorList>
            <consortium name="EnsemblMetazoa"/>
        </authorList>
    </citation>
    <scope>IDENTIFICATION</scope>
    <source>
        <strain evidence="1">IAEA</strain>
    </source>
</reference>
<dbReference type="Pfam" id="PF05380">
    <property type="entry name" value="Peptidase_A17"/>
    <property type="match status" value="1"/>
</dbReference>
<organism evidence="1 2">
    <name type="scientific">Glossina palpalis gambiensis</name>
    <dbReference type="NCBI Taxonomy" id="67801"/>
    <lineage>
        <taxon>Eukaryota</taxon>
        <taxon>Metazoa</taxon>
        <taxon>Ecdysozoa</taxon>
        <taxon>Arthropoda</taxon>
        <taxon>Hexapoda</taxon>
        <taxon>Insecta</taxon>
        <taxon>Pterygota</taxon>
        <taxon>Neoptera</taxon>
        <taxon>Endopterygota</taxon>
        <taxon>Diptera</taxon>
        <taxon>Brachycera</taxon>
        <taxon>Muscomorpha</taxon>
        <taxon>Hippoboscoidea</taxon>
        <taxon>Glossinidae</taxon>
        <taxon>Glossina</taxon>
    </lineage>
</organism>
<sequence length="120" mass="13071">MSYYILIFGNGVPSIYNFCSEEDQRIGFNLDNGAKSAVMTLSLAQNPTADKLYIKVNLIDISVKRTLVSLVARIIDPMGLLAPVFVTAKILVQQLSKHDLSATKIFQNLAAIVGVISEAI</sequence>
<dbReference type="EnsemblMetazoa" id="GPPI044783-RA">
    <property type="protein sequence ID" value="GPPI044783-PA"/>
    <property type="gene ID" value="GPPI044783"/>
</dbReference>
<dbReference type="InterPro" id="IPR008042">
    <property type="entry name" value="Retrotrans_Pao"/>
</dbReference>
<dbReference type="VEuPathDB" id="VectorBase:GPPI044783"/>
<dbReference type="Proteomes" id="UP000092460">
    <property type="component" value="Unassembled WGS sequence"/>
</dbReference>
<name>A0A1B0BZ31_9MUSC</name>
<reference evidence="2" key="1">
    <citation type="submission" date="2015-01" db="EMBL/GenBank/DDBJ databases">
        <authorList>
            <person name="Aksoy S."/>
            <person name="Warren W."/>
            <person name="Wilson R.K."/>
        </authorList>
    </citation>
    <scope>NUCLEOTIDE SEQUENCE [LARGE SCALE GENOMIC DNA]</scope>
    <source>
        <strain evidence="2">IAEA</strain>
    </source>
</reference>
<dbReference type="EMBL" id="JXJN01022956">
    <property type="status" value="NOT_ANNOTATED_CDS"/>
    <property type="molecule type" value="Genomic_DNA"/>
</dbReference>
<protein>
    <submittedName>
        <fullName evidence="1">Uncharacterized protein</fullName>
    </submittedName>
</protein>
<evidence type="ECO:0000313" key="1">
    <source>
        <dbReference type="EnsemblMetazoa" id="GPPI044783-PA"/>
    </source>
</evidence>
<accession>A0A1B0BZ31</accession>
<proteinExistence type="predicted"/>